<feature type="compositionally biased region" description="Pro residues" evidence="1">
    <location>
        <begin position="41"/>
        <end position="56"/>
    </location>
</feature>
<sequence>MAFQARMNDDPEGERSYAYDRRNQQRYIARNPPIREEAAAPTPPAAPQSPSPPPQPASAVPGNANNNNGDSPTLKLSASLRSQHRGQLLYHVRSRTFSNKDVWVLNLAEMQRLNLQVMRNRIAKLAVVDLGLGINDALKEKDAKELERVMHAYSSDPRAGEALRDWDYMQQQRDKHEFITDPFKMSSSQARDHSIMEETGLMQNVPSRWHTRLPRRQMTPDDADAPELPGHSRGHYKKTRELREVTERLMYGIVGGLALIGPMLVMVLHNTVLTSLLTVSVATILFAGLSALYLEIGPMQLIGATAAYAAVLVVFVGTTNPST</sequence>
<dbReference type="AlphaFoldDB" id="A0A8H8RRM4"/>
<keyword evidence="2" id="KW-0812">Transmembrane</keyword>
<accession>A0A8H8RRM4</accession>
<reference evidence="4 5" key="1">
    <citation type="submission" date="2018-05" db="EMBL/GenBank/DDBJ databases">
        <title>Genome sequencing and assembly of the regulated plant pathogen Lachnellula willkommii and related sister species for the development of diagnostic species identification markers.</title>
        <authorList>
            <person name="Giroux E."/>
            <person name="Bilodeau G."/>
        </authorList>
    </citation>
    <scope>NUCLEOTIDE SEQUENCE [LARGE SCALE GENOMIC DNA]</scope>
    <source>
        <strain evidence="4 5">CBS 160.35</strain>
    </source>
</reference>
<dbReference type="OrthoDB" id="3546297at2759"/>
<dbReference type="EMBL" id="QGMI01000507">
    <property type="protein sequence ID" value="TVY39656.1"/>
    <property type="molecule type" value="Genomic_DNA"/>
</dbReference>
<feature type="transmembrane region" description="Helical" evidence="2">
    <location>
        <begin position="275"/>
        <end position="294"/>
    </location>
</feature>
<keyword evidence="2" id="KW-1133">Transmembrane helix</keyword>
<feature type="domain" description="DUF6594" evidence="3">
    <location>
        <begin position="129"/>
        <end position="313"/>
    </location>
</feature>
<gene>
    <name evidence="4" type="ORF">LOCC1_G008226</name>
</gene>
<feature type="transmembrane region" description="Helical" evidence="2">
    <location>
        <begin position="249"/>
        <end position="269"/>
    </location>
</feature>
<dbReference type="Pfam" id="PF20237">
    <property type="entry name" value="DUF6594"/>
    <property type="match status" value="1"/>
</dbReference>
<organism evidence="4 5">
    <name type="scientific">Lachnellula occidentalis</name>
    <dbReference type="NCBI Taxonomy" id="215460"/>
    <lineage>
        <taxon>Eukaryota</taxon>
        <taxon>Fungi</taxon>
        <taxon>Dikarya</taxon>
        <taxon>Ascomycota</taxon>
        <taxon>Pezizomycotina</taxon>
        <taxon>Leotiomycetes</taxon>
        <taxon>Helotiales</taxon>
        <taxon>Lachnaceae</taxon>
        <taxon>Lachnellula</taxon>
    </lineage>
</organism>
<feature type="compositionally biased region" description="Basic and acidic residues" evidence="1">
    <location>
        <begin position="7"/>
        <end position="23"/>
    </location>
</feature>
<evidence type="ECO:0000256" key="1">
    <source>
        <dbReference type="SAM" id="MobiDB-lite"/>
    </source>
</evidence>
<dbReference type="Proteomes" id="UP000443090">
    <property type="component" value="Unassembled WGS sequence"/>
</dbReference>
<proteinExistence type="predicted"/>
<evidence type="ECO:0000313" key="5">
    <source>
        <dbReference type="Proteomes" id="UP000443090"/>
    </source>
</evidence>
<feature type="transmembrane region" description="Helical" evidence="2">
    <location>
        <begin position="301"/>
        <end position="318"/>
    </location>
</feature>
<protein>
    <recommendedName>
        <fullName evidence="3">DUF6594 domain-containing protein</fullName>
    </recommendedName>
</protein>
<evidence type="ECO:0000259" key="3">
    <source>
        <dbReference type="Pfam" id="PF20237"/>
    </source>
</evidence>
<feature type="compositionally biased region" description="Polar residues" evidence="1">
    <location>
        <begin position="63"/>
        <end position="75"/>
    </location>
</feature>
<keyword evidence="5" id="KW-1185">Reference proteome</keyword>
<keyword evidence="2" id="KW-0472">Membrane</keyword>
<comment type="caution">
    <text evidence="4">The sequence shown here is derived from an EMBL/GenBank/DDBJ whole genome shotgun (WGS) entry which is preliminary data.</text>
</comment>
<feature type="region of interest" description="Disordered" evidence="1">
    <location>
        <begin position="1"/>
        <end position="75"/>
    </location>
</feature>
<evidence type="ECO:0000256" key="2">
    <source>
        <dbReference type="SAM" id="Phobius"/>
    </source>
</evidence>
<dbReference type="InterPro" id="IPR046529">
    <property type="entry name" value="DUF6594"/>
</dbReference>
<evidence type="ECO:0000313" key="4">
    <source>
        <dbReference type="EMBL" id="TVY39656.1"/>
    </source>
</evidence>
<name>A0A8H8RRM4_9HELO</name>